<dbReference type="Proteomes" id="UP001497453">
    <property type="component" value="Chromosome 8"/>
</dbReference>
<dbReference type="InterPro" id="IPR020846">
    <property type="entry name" value="MFS_dom"/>
</dbReference>
<keyword evidence="4" id="KW-0472">Membrane</keyword>
<dbReference type="PANTHER" id="PTHR11360:SF287">
    <property type="entry name" value="MFS MONOCARBOXYLATE TRANSPORTER"/>
    <property type="match status" value="1"/>
</dbReference>
<evidence type="ECO:0000259" key="5">
    <source>
        <dbReference type="PROSITE" id="PS50850"/>
    </source>
</evidence>
<feature type="transmembrane region" description="Helical" evidence="4">
    <location>
        <begin position="403"/>
        <end position="426"/>
    </location>
</feature>
<evidence type="ECO:0000313" key="6">
    <source>
        <dbReference type="EMBL" id="CAL1714358.1"/>
    </source>
</evidence>
<feature type="transmembrane region" description="Helical" evidence="4">
    <location>
        <begin position="201"/>
        <end position="222"/>
    </location>
</feature>
<keyword evidence="4" id="KW-1133">Transmembrane helix</keyword>
<dbReference type="EMBL" id="OZ037951">
    <property type="protein sequence ID" value="CAL1714358.1"/>
    <property type="molecule type" value="Genomic_DNA"/>
</dbReference>
<evidence type="ECO:0000256" key="3">
    <source>
        <dbReference type="SAM" id="MobiDB-lite"/>
    </source>
</evidence>
<keyword evidence="7" id="KW-1185">Reference proteome</keyword>
<comment type="similarity">
    <text evidence="2">Belongs to the major facilitator superfamily. Monocarboxylate porter (TC 2.A.1.13) family.</text>
</comment>
<proteinExistence type="inferred from homology"/>
<dbReference type="PANTHER" id="PTHR11360">
    <property type="entry name" value="MONOCARBOXYLATE TRANSPORTER"/>
    <property type="match status" value="1"/>
</dbReference>
<comment type="subcellular location">
    <subcellularLocation>
        <location evidence="1">Membrane</location>
        <topology evidence="1">Multi-pass membrane protein</topology>
    </subcellularLocation>
</comment>
<dbReference type="PROSITE" id="PS50850">
    <property type="entry name" value="MFS"/>
    <property type="match status" value="1"/>
</dbReference>
<sequence length="473" mass="51257">MDSQGSSTLIISYQSKDIELSSLETRRHQLERPPSHGDTSLFANPEPSSSSANVQVLPPVDEGWQAWMFCFAALVLEFSVWGFTFSYGIFQEYYTSHPPFNQASRVSVAAVGPTAIAVQYIEGLLLSFFYGRYPDMVKKSMWFGLALCVLSLTLCSFVNQVWLLILLQGVGLGIAGGLLYWPIISFVSEWFVQRRGLAGGIIYAGSGIGGFVFPFLVNALLVRFGHRWTLRIIALLQCILGGVALLGVRPRISPTKYQRGQRRPQLIPPRIQFLKRKVFWANSATNFLQAMSYFPVSLYIAVFTASISSPLSATIVLSLFNSAGVIGQIIIGYLSDRFPYPWIMFTISMGSAIAAFLLWGFADTLARVFAFAIIFGSLSGGFPSVAFAAATDSATPNTEQAPMALSAFSCVKGVAAIIGPIISGILLEAGKTITHGPYGKFGFGPVEIFVGSCSLACSLSSLAVAATRPQVSR</sequence>
<feature type="transmembrane region" description="Helical" evidence="4">
    <location>
        <begin position="228"/>
        <end position="248"/>
    </location>
</feature>
<evidence type="ECO:0000256" key="4">
    <source>
        <dbReference type="SAM" id="Phobius"/>
    </source>
</evidence>
<protein>
    <recommendedName>
        <fullName evidence="5">Major facilitator superfamily (MFS) profile domain-containing protein</fullName>
    </recommendedName>
</protein>
<dbReference type="Gene3D" id="1.20.1250.20">
    <property type="entry name" value="MFS general substrate transporter like domains"/>
    <property type="match status" value="2"/>
</dbReference>
<feature type="transmembrane region" description="Helical" evidence="4">
    <location>
        <begin position="279"/>
        <end position="302"/>
    </location>
</feature>
<dbReference type="SUPFAM" id="SSF103473">
    <property type="entry name" value="MFS general substrate transporter"/>
    <property type="match status" value="1"/>
</dbReference>
<evidence type="ECO:0000256" key="2">
    <source>
        <dbReference type="ARBA" id="ARBA00006727"/>
    </source>
</evidence>
<name>A0ABP1E567_9APHY</name>
<evidence type="ECO:0000313" key="7">
    <source>
        <dbReference type="Proteomes" id="UP001497453"/>
    </source>
</evidence>
<dbReference type="InterPro" id="IPR011701">
    <property type="entry name" value="MFS"/>
</dbReference>
<feature type="transmembrane region" description="Helical" evidence="4">
    <location>
        <begin position="368"/>
        <end position="391"/>
    </location>
</feature>
<feature type="compositionally biased region" description="Polar residues" evidence="3">
    <location>
        <begin position="37"/>
        <end position="50"/>
    </location>
</feature>
<feature type="transmembrane region" description="Helical" evidence="4">
    <location>
        <begin position="314"/>
        <end position="335"/>
    </location>
</feature>
<organism evidence="6 7">
    <name type="scientific">Somion occarium</name>
    <dbReference type="NCBI Taxonomy" id="3059160"/>
    <lineage>
        <taxon>Eukaryota</taxon>
        <taxon>Fungi</taxon>
        <taxon>Dikarya</taxon>
        <taxon>Basidiomycota</taxon>
        <taxon>Agaricomycotina</taxon>
        <taxon>Agaricomycetes</taxon>
        <taxon>Polyporales</taxon>
        <taxon>Cerrenaceae</taxon>
        <taxon>Somion</taxon>
    </lineage>
</organism>
<dbReference type="InterPro" id="IPR050327">
    <property type="entry name" value="Proton-linked_MCT"/>
</dbReference>
<reference evidence="7" key="1">
    <citation type="submission" date="2024-04" db="EMBL/GenBank/DDBJ databases">
        <authorList>
            <person name="Shaw F."/>
            <person name="Minotto A."/>
        </authorList>
    </citation>
    <scope>NUCLEOTIDE SEQUENCE [LARGE SCALE GENOMIC DNA]</scope>
</reference>
<gene>
    <name evidence="6" type="ORF">GFSPODELE1_LOCUS9742</name>
</gene>
<dbReference type="Pfam" id="PF07690">
    <property type="entry name" value="MFS_1"/>
    <property type="match status" value="1"/>
</dbReference>
<accession>A0ABP1E567</accession>
<feature type="domain" description="Major facilitator superfamily (MFS) profile" evidence="5">
    <location>
        <begin position="278"/>
        <end position="473"/>
    </location>
</feature>
<feature type="transmembrane region" description="Helical" evidence="4">
    <location>
        <begin position="142"/>
        <end position="165"/>
    </location>
</feature>
<evidence type="ECO:0000256" key="1">
    <source>
        <dbReference type="ARBA" id="ARBA00004141"/>
    </source>
</evidence>
<feature type="transmembrane region" description="Helical" evidence="4">
    <location>
        <begin position="66"/>
        <end position="90"/>
    </location>
</feature>
<dbReference type="InterPro" id="IPR036259">
    <property type="entry name" value="MFS_trans_sf"/>
</dbReference>
<feature type="region of interest" description="Disordered" evidence="3">
    <location>
        <begin position="28"/>
        <end position="50"/>
    </location>
</feature>
<feature type="transmembrane region" description="Helical" evidence="4">
    <location>
        <begin position="342"/>
        <end position="362"/>
    </location>
</feature>
<feature type="transmembrane region" description="Helical" evidence="4">
    <location>
        <begin position="171"/>
        <end position="192"/>
    </location>
</feature>
<keyword evidence="4" id="KW-0812">Transmembrane</keyword>
<feature type="transmembrane region" description="Helical" evidence="4">
    <location>
        <begin position="110"/>
        <end position="130"/>
    </location>
</feature>